<name>A0A2T1K6F1_9GAMM</name>
<dbReference type="EMBL" id="PXNP01000097">
    <property type="protein sequence ID" value="PSF05734.1"/>
    <property type="molecule type" value="Genomic_DNA"/>
</dbReference>
<feature type="transmembrane region" description="Helical" evidence="2">
    <location>
        <begin position="116"/>
        <end position="138"/>
    </location>
</feature>
<evidence type="ECO:0000313" key="5">
    <source>
        <dbReference type="Proteomes" id="UP000239866"/>
    </source>
</evidence>
<evidence type="ECO:0000313" key="4">
    <source>
        <dbReference type="EMBL" id="PSF05734.1"/>
    </source>
</evidence>
<evidence type="ECO:0000259" key="3">
    <source>
        <dbReference type="Pfam" id="PF13464"/>
    </source>
</evidence>
<feature type="compositionally biased region" description="Acidic residues" evidence="1">
    <location>
        <begin position="177"/>
        <end position="187"/>
    </location>
</feature>
<dbReference type="InterPro" id="IPR001387">
    <property type="entry name" value="Cro/C1-type_HTH"/>
</dbReference>
<dbReference type="AlphaFoldDB" id="A0A2T1K6F1"/>
<dbReference type="Pfam" id="PF13464">
    <property type="entry name" value="RodZ_C"/>
    <property type="match status" value="1"/>
</dbReference>
<proteinExistence type="predicted"/>
<dbReference type="InterPro" id="IPR025194">
    <property type="entry name" value="RodZ-like_C"/>
</dbReference>
<dbReference type="PANTHER" id="PTHR34475">
    <property type="match status" value="1"/>
</dbReference>
<dbReference type="PANTHER" id="PTHR34475:SF1">
    <property type="entry name" value="CYTOSKELETON PROTEIN RODZ"/>
    <property type="match status" value="1"/>
</dbReference>
<dbReference type="SUPFAM" id="SSF47413">
    <property type="entry name" value="lambda repressor-like DNA-binding domains"/>
    <property type="match status" value="1"/>
</dbReference>
<comment type="caution">
    <text evidence="4">The sequence shown here is derived from an EMBL/GenBank/DDBJ whole genome shotgun (WGS) entry which is preliminary data.</text>
</comment>
<organism evidence="4 5">
    <name type="scientific">Marinobacter fuscus</name>
    <dbReference type="NCBI Taxonomy" id="2109942"/>
    <lineage>
        <taxon>Bacteria</taxon>
        <taxon>Pseudomonadati</taxon>
        <taxon>Pseudomonadota</taxon>
        <taxon>Gammaproteobacteria</taxon>
        <taxon>Pseudomonadales</taxon>
        <taxon>Marinobacteraceae</taxon>
        <taxon>Marinobacter</taxon>
    </lineage>
</organism>
<keyword evidence="5" id="KW-1185">Reference proteome</keyword>
<dbReference type="GO" id="GO:0003677">
    <property type="term" value="F:DNA binding"/>
    <property type="evidence" value="ECO:0007669"/>
    <property type="project" value="InterPro"/>
</dbReference>
<dbReference type="Pfam" id="PF13413">
    <property type="entry name" value="HTH_25"/>
    <property type="match status" value="1"/>
</dbReference>
<dbReference type="RefSeq" id="WP_106763631.1">
    <property type="nucleotide sequence ID" value="NZ_PXNP01000097.1"/>
</dbReference>
<dbReference type="CDD" id="cd00093">
    <property type="entry name" value="HTH_XRE"/>
    <property type="match status" value="1"/>
</dbReference>
<dbReference type="InterPro" id="IPR050400">
    <property type="entry name" value="Bact_Cytoskel_RodZ"/>
</dbReference>
<dbReference type="Gene3D" id="1.10.260.40">
    <property type="entry name" value="lambda repressor-like DNA-binding domains"/>
    <property type="match status" value="1"/>
</dbReference>
<keyword evidence="2" id="KW-1133">Transmembrane helix</keyword>
<evidence type="ECO:0000256" key="1">
    <source>
        <dbReference type="SAM" id="MobiDB-lite"/>
    </source>
</evidence>
<keyword evidence="2" id="KW-0812">Transmembrane</keyword>
<evidence type="ECO:0000256" key="2">
    <source>
        <dbReference type="SAM" id="Phobius"/>
    </source>
</evidence>
<dbReference type="OrthoDB" id="9790252at2"/>
<protein>
    <submittedName>
        <fullName evidence="4">DUF4115 domain-containing protein</fullName>
    </submittedName>
</protein>
<keyword evidence="2" id="KW-0472">Membrane</keyword>
<feature type="region of interest" description="Disordered" evidence="1">
    <location>
        <begin position="148"/>
        <end position="237"/>
    </location>
</feature>
<feature type="compositionally biased region" description="Low complexity" evidence="1">
    <location>
        <begin position="196"/>
        <end position="206"/>
    </location>
</feature>
<dbReference type="InterPro" id="IPR010982">
    <property type="entry name" value="Lambda_DNA-bd_dom_sf"/>
</dbReference>
<dbReference type="Proteomes" id="UP000239866">
    <property type="component" value="Unassembled WGS sequence"/>
</dbReference>
<sequence>MSGEEKAKPVAESSVGQQLRRARESLGLSVGAIADQQHLRPSIIQSIEAGQYSKIDTELFLKGYVRAYARQVGLDPDAVISALDAELEPLRQEREQQQKANPLVDIARKKKRKRQIAKFVMVMLLLLVAGGLIFNYAADKDLSMLTGKDAPESVEDTPDPDARDSIGADRPAAAEDNIPESIEDVEPDAERPDPAPDAQAEQPGAPVETADVEADNASGVQESNRVAEDAPENVADAAGAQPVVEVSEPEVTAMQPAATTVTEAVAPGVRLEMAFADDCWVQVSDGEGNRLASALRRRGDTLDVSGQPPLRVVIGAMSAVQSLEFQGERLDLASFRTVNNRSEFTLEP</sequence>
<accession>A0A2T1K6F1</accession>
<feature type="domain" description="Cytoskeleton protein RodZ-like C-terminal" evidence="3">
    <location>
        <begin position="273"/>
        <end position="345"/>
    </location>
</feature>
<reference evidence="4 5" key="1">
    <citation type="submission" date="2018-03" db="EMBL/GenBank/DDBJ databases">
        <title>Marinobacter brunus sp. nov., a marine bacterium of Gamma-proteobacteria isolated from the surface seawater of the South China Sea.</title>
        <authorList>
            <person name="Cheng H."/>
            <person name="Wu Y.-H."/>
            <person name="Xamxidin M."/>
            <person name="Xu X.-W."/>
        </authorList>
    </citation>
    <scope>NUCLEOTIDE SEQUENCE [LARGE SCALE GENOMIC DNA]</scope>
    <source>
        <strain evidence="4 5">NH169-3</strain>
    </source>
</reference>
<gene>
    <name evidence="4" type="ORF">C7H09_13850</name>
</gene>